<dbReference type="AlphaFoldDB" id="A0A285CRJ6"/>
<protein>
    <submittedName>
        <fullName evidence="2">IDEAL domain-containing protein</fullName>
    </submittedName>
</protein>
<dbReference type="Pfam" id="PF08858">
    <property type="entry name" value="IDEAL"/>
    <property type="match status" value="1"/>
</dbReference>
<keyword evidence="3" id="KW-1185">Reference proteome</keyword>
<dbReference type="EMBL" id="OAOP01000003">
    <property type="protein sequence ID" value="SNX70045.1"/>
    <property type="molecule type" value="Genomic_DNA"/>
</dbReference>
<proteinExistence type="predicted"/>
<sequence>MTQRKSYSDSSKAGALVPLKPNGQYVLDLYIESLFFEAFLQFQSDRLMSEIDKALEQGDIRTFHKKAKEYKKLQSVLHS</sequence>
<accession>A0A285CRJ6</accession>
<dbReference type="RefSeq" id="WP_097158338.1">
    <property type="nucleotide sequence ID" value="NZ_JBEPMQ010000002.1"/>
</dbReference>
<dbReference type="Gene3D" id="4.10.810.10">
    <property type="entry name" value="Virus Scaffolding Protein, Chain A"/>
    <property type="match status" value="1"/>
</dbReference>
<evidence type="ECO:0000259" key="1">
    <source>
        <dbReference type="Pfam" id="PF08858"/>
    </source>
</evidence>
<dbReference type="Proteomes" id="UP000219546">
    <property type="component" value="Unassembled WGS sequence"/>
</dbReference>
<evidence type="ECO:0000313" key="2">
    <source>
        <dbReference type="EMBL" id="SNX70045.1"/>
    </source>
</evidence>
<organism evidence="2 3">
    <name type="scientific">Bacillus oleivorans</name>
    <dbReference type="NCBI Taxonomy" id="1448271"/>
    <lineage>
        <taxon>Bacteria</taxon>
        <taxon>Bacillati</taxon>
        <taxon>Bacillota</taxon>
        <taxon>Bacilli</taxon>
        <taxon>Bacillales</taxon>
        <taxon>Bacillaceae</taxon>
        <taxon>Bacillus</taxon>
    </lineage>
</organism>
<dbReference type="InterPro" id="IPR014957">
    <property type="entry name" value="IDEAL_dom"/>
</dbReference>
<feature type="domain" description="IDEAL" evidence="1">
    <location>
        <begin position="39"/>
        <end position="65"/>
    </location>
</feature>
<reference evidence="2 3" key="1">
    <citation type="submission" date="2017-08" db="EMBL/GenBank/DDBJ databases">
        <authorList>
            <person name="de Groot N.N."/>
        </authorList>
    </citation>
    <scope>NUCLEOTIDE SEQUENCE [LARGE SCALE GENOMIC DNA]</scope>
    <source>
        <strain evidence="2 3">JC228</strain>
    </source>
</reference>
<name>A0A285CRJ6_9BACI</name>
<evidence type="ECO:0000313" key="3">
    <source>
        <dbReference type="Proteomes" id="UP000219546"/>
    </source>
</evidence>
<dbReference type="OrthoDB" id="2969764at2"/>
<gene>
    <name evidence="2" type="ORF">SAMN05877753_103428</name>
</gene>
<dbReference type="InterPro" id="IPR027393">
    <property type="entry name" value="Virus_scaffolding_prot_C"/>
</dbReference>